<dbReference type="RefSeq" id="WP_189438612.1">
    <property type="nucleotide sequence ID" value="NZ_BMXE01000009.1"/>
</dbReference>
<feature type="domain" description="Methyltransferase type 12" evidence="3">
    <location>
        <begin position="42"/>
        <end position="145"/>
    </location>
</feature>
<dbReference type="InterPro" id="IPR029063">
    <property type="entry name" value="SAM-dependent_MTases_sf"/>
</dbReference>
<name>A0ABQ3ERN2_9HYPH</name>
<organism evidence="4 5">
    <name type="scientific">Pseudovibrio japonicus</name>
    <dbReference type="NCBI Taxonomy" id="366534"/>
    <lineage>
        <taxon>Bacteria</taxon>
        <taxon>Pseudomonadati</taxon>
        <taxon>Pseudomonadota</taxon>
        <taxon>Alphaproteobacteria</taxon>
        <taxon>Hyphomicrobiales</taxon>
        <taxon>Stappiaceae</taxon>
        <taxon>Pseudovibrio</taxon>
    </lineage>
</organism>
<dbReference type="InterPro" id="IPR051052">
    <property type="entry name" value="Diverse_substrate_MTase"/>
</dbReference>
<dbReference type="Gene3D" id="3.40.50.150">
    <property type="entry name" value="Vaccinia Virus protein VP39"/>
    <property type="match status" value="1"/>
</dbReference>
<evidence type="ECO:0000256" key="1">
    <source>
        <dbReference type="ARBA" id="ARBA00022603"/>
    </source>
</evidence>
<dbReference type="SUPFAM" id="SSF53335">
    <property type="entry name" value="S-adenosyl-L-methionine-dependent methyltransferases"/>
    <property type="match status" value="1"/>
</dbReference>
<dbReference type="CDD" id="cd02440">
    <property type="entry name" value="AdoMet_MTases"/>
    <property type="match status" value="1"/>
</dbReference>
<reference evidence="5" key="1">
    <citation type="journal article" date="2019" name="Int. J. Syst. Evol. Microbiol.">
        <title>The Global Catalogue of Microorganisms (GCM) 10K type strain sequencing project: providing services to taxonomists for standard genome sequencing and annotation.</title>
        <authorList>
            <consortium name="The Broad Institute Genomics Platform"/>
            <consortium name="The Broad Institute Genome Sequencing Center for Infectious Disease"/>
            <person name="Wu L."/>
            <person name="Ma J."/>
        </authorList>
    </citation>
    <scope>NUCLEOTIDE SEQUENCE [LARGE SCALE GENOMIC DNA]</scope>
    <source>
        <strain evidence="5">KCTC 12861</strain>
    </source>
</reference>
<comment type="caution">
    <text evidence="4">The sequence shown here is derived from an EMBL/GenBank/DDBJ whole genome shotgun (WGS) entry which is preliminary data.</text>
</comment>
<dbReference type="Pfam" id="PF08242">
    <property type="entry name" value="Methyltransf_12"/>
    <property type="match status" value="1"/>
</dbReference>
<evidence type="ECO:0000313" key="5">
    <source>
        <dbReference type="Proteomes" id="UP000637980"/>
    </source>
</evidence>
<evidence type="ECO:0000259" key="3">
    <source>
        <dbReference type="Pfam" id="PF08242"/>
    </source>
</evidence>
<evidence type="ECO:0000256" key="2">
    <source>
        <dbReference type="ARBA" id="ARBA00022679"/>
    </source>
</evidence>
<gene>
    <name evidence="4" type="ORF">GCM10007094_40360</name>
</gene>
<dbReference type="PANTHER" id="PTHR44942:SF4">
    <property type="entry name" value="METHYLTRANSFERASE TYPE 11 DOMAIN-CONTAINING PROTEIN"/>
    <property type="match status" value="1"/>
</dbReference>
<dbReference type="EMBL" id="BMXE01000009">
    <property type="protein sequence ID" value="GHB46911.1"/>
    <property type="molecule type" value="Genomic_DNA"/>
</dbReference>
<accession>A0ABQ3ERN2</accession>
<keyword evidence="2" id="KW-0808">Transferase</keyword>
<dbReference type="InterPro" id="IPR013217">
    <property type="entry name" value="Methyltransf_12"/>
</dbReference>
<keyword evidence="5" id="KW-1185">Reference proteome</keyword>
<proteinExistence type="predicted"/>
<sequence length="245" mass="28039">MPDCDNKSNSYEKWINSKNPYFLLELHSILSAIGNVEDLDLLDVACGEGRLSRLLLGNGAKSVLGIDVSQKMISEARAQEFPGSSDHEKGQLRYEVVSACDEGFQLDRPVDMVTALYLFHYANSMKQLEEMCQFISRNLKPGGRFVTYGINPEFDFTAQDPRIEKVFGFRYEAVAPPEYLLVIGDLRARMWHWSKAAHEKCLTNAGFENIRWLPLKLPEQYDDHLPNIDWFLENPSCIVLEAEKR</sequence>
<dbReference type="PANTHER" id="PTHR44942">
    <property type="entry name" value="METHYLTRANSF_11 DOMAIN-CONTAINING PROTEIN"/>
    <property type="match status" value="1"/>
</dbReference>
<keyword evidence="1" id="KW-0489">Methyltransferase</keyword>
<evidence type="ECO:0000313" key="4">
    <source>
        <dbReference type="EMBL" id="GHB46911.1"/>
    </source>
</evidence>
<protein>
    <recommendedName>
        <fullName evidence="3">Methyltransferase type 12 domain-containing protein</fullName>
    </recommendedName>
</protein>
<dbReference type="Proteomes" id="UP000637980">
    <property type="component" value="Unassembled WGS sequence"/>
</dbReference>